<comment type="subcellular location">
    <subcellularLocation>
        <location evidence="2">Cytoplasm</location>
        <location evidence="2">Cytoskeleton</location>
        <location evidence="2">Cilium axoneme</location>
    </subcellularLocation>
    <subcellularLocation>
        <location evidence="1">Membrane</location>
    </subcellularLocation>
</comment>
<comment type="caution">
    <text evidence="10">The sequence shown here is derived from an EMBL/GenBank/DDBJ whole genome shotgun (WGS) entry which is preliminary data.</text>
</comment>
<gene>
    <name evidence="10" type="ORF">WJX75_004629</name>
</gene>
<dbReference type="Proteomes" id="UP001491310">
    <property type="component" value="Unassembled WGS sequence"/>
</dbReference>
<keyword evidence="4" id="KW-0677">Repeat</keyword>
<dbReference type="Pfam" id="PF00560">
    <property type="entry name" value="LRR_1"/>
    <property type="match status" value="1"/>
</dbReference>
<protein>
    <recommendedName>
        <fullName evidence="12">L domain-like protein</fullName>
    </recommendedName>
</protein>
<evidence type="ECO:0000313" key="11">
    <source>
        <dbReference type="Proteomes" id="UP001491310"/>
    </source>
</evidence>
<feature type="compositionally biased region" description="Low complexity" evidence="7">
    <location>
        <begin position="27"/>
        <end position="49"/>
    </location>
</feature>
<keyword evidence="3 9" id="KW-0732">Signal</keyword>
<evidence type="ECO:0000256" key="3">
    <source>
        <dbReference type="ARBA" id="ARBA00022729"/>
    </source>
</evidence>
<feature type="compositionally biased region" description="Low complexity" evidence="7">
    <location>
        <begin position="156"/>
        <end position="166"/>
    </location>
</feature>
<feature type="signal peptide" evidence="9">
    <location>
        <begin position="1"/>
        <end position="20"/>
    </location>
</feature>
<evidence type="ECO:0000256" key="5">
    <source>
        <dbReference type="ARBA" id="ARBA00023136"/>
    </source>
</evidence>
<evidence type="ECO:0000256" key="7">
    <source>
        <dbReference type="SAM" id="MobiDB-lite"/>
    </source>
</evidence>
<organism evidence="10 11">
    <name type="scientific">Coccomyxa subellipsoidea</name>
    <dbReference type="NCBI Taxonomy" id="248742"/>
    <lineage>
        <taxon>Eukaryota</taxon>
        <taxon>Viridiplantae</taxon>
        <taxon>Chlorophyta</taxon>
        <taxon>core chlorophytes</taxon>
        <taxon>Trebouxiophyceae</taxon>
        <taxon>Trebouxiophyceae incertae sedis</taxon>
        <taxon>Coccomyxaceae</taxon>
        <taxon>Coccomyxa</taxon>
    </lineage>
</organism>
<feature type="region of interest" description="Disordered" evidence="7">
    <location>
        <begin position="119"/>
        <end position="140"/>
    </location>
</feature>
<feature type="region of interest" description="Disordered" evidence="7">
    <location>
        <begin position="156"/>
        <end position="177"/>
    </location>
</feature>
<evidence type="ECO:0000256" key="6">
    <source>
        <dbReference type="ARBA" id="ARBA00023180"/>
    </source>
</evidence>
<sequence>MVLQLKALLVLLALVVSAHAQYTNGGYSTGSSTQGASSGYPTTPTTVTTSGGGYPSAGITGGYSSGGTTGGSSTGYSTLGGSGSSSPLDTAVQGAAGTGIGVAPSAGYAASPGAGLTLTPSTGRSSSNIYGSSGTNSQTGSTVTYPAYSSFTPASAAAAPSSTRSTGQGTYAAQSRDPYSANYSPTTVYIGGSGGYGAGAFPPAAPAPAPSASALAPLGALGPDAATAAQNTSFGETQFTGVGPIYKKQDSLGPFYANLYGIPVPAGQSDPDIFITLEILGDATDIGLYCNPGWGQYADVNANYPQPGYAIWQSDLSNDVDTVFISKNDKLYRPPYAREPNTTAYNNYQPYFICSVINMDPQRQVAYRLEADLINNSGSLSSLEQRALSNIFNSCCAGSAAVCSDWKARNSKEGGKLFTDWCRFPGQICTANGTLLRMDMRGYNLQCPFPASDMAVFTSLTTLNLGRNPNMTGTALDVFSSLANAKSLRNLNLYHNSGLTGPLTPPLSVTGGGLCQLAKKSLNTLTVEGVGLTGGVPACLINNGSRLVEVHLGNNNLTGSIPNVIQTTSKLQVLTVYNNQLTGVIPASIGNARQLSNFDITNNAIFGTIPASLGNITTLKYAILKFNKLTGSIPSALATNPNLETLDVKGNRMSVLPDEWISGYPSVVNSSLVNVRISFNNFSGAFPTALASAPQLTFLVLNNNTLSGPLPTNATGNGTDFFPALRAMNISHNAFSGSLPSAFGRSGVFTLKPLQFADGEILMHVFDVSYNNLSGRLPSFLDFTNVPEYAQRGIFIAGNNFSYSCNAQQSYINDICLPGAAPAPSQLPPLGTMTPGSRTTVGGLPRTNASLPASNASLPGQMVYPGGTYPSGQVNLPGDPSGQNTTTANAVSAGQPVDIQRAPQSSGKQGLNGGQIAGVVIGVLLAVALAAIVAFLVVRRRKRVSGAPNQAGAKSGKGLGAAMGSLKMGGSNKFERFNDGLEMSESTRRMEGFGSGRRRAAVPGVRLAGDDPSGKSRPASGVPSCTVSGRPAGRRRCLLAADRLLAGRG</sequence>
<dbReference type="EMBL" id="JALJOT010000007">
    <property type="protein sequence ID" value="KAK9908916.1"/>
    <property type="molecule type" value="Genomic_DNA"/>
</dbReference>
<keyword evidence="6" id="KW-0325">Glycoprotein</keyword>
<feature type="transmembrane region" description="Helical" evidence="8">
    <location>
        <begin position="916"/>
        <end position="938"/>
    </location>
</feature>
<proteinExistence type="predicted"/>
<keyword evidence="8" id="KW-0812">Transmembrane</keyword>
<keyword evidence="5 8" id="KW-0472">Membrane</keyword>
<evidence type="ECO:0000256" key="2">
    <source>
        <dbReference type="ARBA" id="ARBA00004430"/>
    </source>
</evidence>
<evidence type="ECO:0008006" key="12">
    <source>
        <dbReference type="Google" id="ProtNLM"/>
    </source>
</evidence>
<dbReference type="Gene3D" id="3.80.10.10">
    <property type="entry name" value="Ribonuclease Inhibitor"/>
    <property type="match status" value="3"/>
</dbReference>
<feature type="chain" id="PRO_5046892944" description="L domain-like protein" evidence="9">
    <location>
        <begin position="21"/>
        <end position="1049"/>
    </location>
</feature>
<feature type="compositionally biased region" description="Low complexity" evidence="7">
    <location>
        <begin position="131"/>
        <end position="140"/>
    </location>
</feature>
<name>A0ABR2YQQ1_9CHLO</name>
<keyword evidence="8" id="KW-1133">Transmembrane helix</keyword>
<reference evidence="10 11" key="1">
    <citation type="journal article" date="2024" name="Nat. Commun.">
        <title>Phylogenomics reveals the evolutionary origins of lichenization in chlorophyte algae.</title>
        <authorList>
            <person name="Puginier C."/>
            <person name="Libourel C."/>
            <person name="Otte J."/>
            <person name="Skaloud P."/>
            <person name="Haon M."/>
            <person name="Grisel S."/>
            <person name="Petersen M."/>
            <person name="Berrin J.G."/>
            <person name="Delaux P.M."/>
            <person name="Dal Grande F."/>
            <person name="Keller J."/>
        </authorList>
    </citation>
    <scope>NUCLEOTIDE SEQUENCE [LARGE SCALE GENOMIC DNA]</scope>
    <source>
        <strain evidence="10 11">SAG 216-7</strain>
    </source>
</reference>
<evidence type="ECO:0000256" key="4">
    <source>
        <dbReference type="ARBA" id="ARBA00022737"/>
    </source>
</evidence>
<dbReference type="PANTHER" id="PTHR45974">
    <property type="entry name" value="RECEPTOR-LIKE PROTEIN 55"/>
    <property type="match status" value="1"/>
</dbReference>
<accession>A0ABR2YQQ1</accession>
<evidence type="ECO:0000256" key="8">
    <source>
        <dbReference type="SAM" id="Phobius"/>
    </source>
</evidence>
<dbReference type="InterPro" id="IPR032675">
    <property type="entry name" value="LRR_dom_sf"/>
</dbReference>
<evidence type="ECO:0000256" key="1">
    <source>
        <dbReference type="ARBA" id="ARBA00004370"/>
    </source>
</evidence>
<evidence type="ECO:0000256" key="9">
    <source>
        <dbReference type="SAM" id="SignalP"/>
    </source>
</evidence>
<evidence type="ECO:0000313" key="10">
    <source>
        <dbReference type="EMBL" id="KAK9908916.1"/>
    </source>
</evidence>
<feature type="region of interest" description="Disordered" evidence="7">
    <location>
        <begin position="27"/>
        <end position="53"/>
    </location>
</feature>
<feature type="compositionally biased region" description="Polar residues" evidence="7">
    <location>
        <begin position="119"/>
        <end position="130"/>
    </location>
</feature>
<dbReference type="InterPro" id="IPR001611">
    <property type="entry name" value="Leu-rich_rpt"/>
</dbReference>
<dbReference type="PANTHER" id="PTHR45974:SF266">
    <property type="entry name" value="LEUCINE-RICH REPEAT RECEPTOR PROTEIN KINASE HPCA1"/>
    <property type="match status" value="1"/>
</dbReference>
<dbReference type="SUPFAM" id="SSF52058">
    <property type="entry name" value="L domain-like"/>
    <property type="match status" value="1"/>
</dbReference>
<keyword evidence="11" id="KW-1185">Reference proteome</keyword>
<feature type="region of interest" description="Disordered" evidence="7">
    <location>
        <begin position="988"/>
        <end position="1030"/>
    </location>
</feature>